<comment type="caution">
    <text evidence="1">The sequence shown here is derived from an EMBL/GenBank/DDBJ whole genome shotgun (WGS) entry which is preliminary data.</text>
</comment>
<dbReference type="Proteomes" id="UP001280121">
    <property type="component" value="Unassembled WGS sequence"/>
</dbReference>
<organism evidence="1 2">
    <name type="scientific">Dipteronia dyeriana</name>
    <dbReference type="NCBI Taxonomy" id="168575"/>
    <lineage>
        <taxon>Eukaryota</taxon>
        <taxon>Viridiplantae</taxon>
        <taxon>Streptophyta</taxon>
        <taxon>Embryophyta</taxon>
        <taxon>Tracheophyta</taxon>
        <taxon>Spermatophyta</taxon>
        <taxon>Magnoliopsida</taxon>
        <taxon>eudicotyledons</taxon>
        <taxon>Gunneridae</taxon>
        <taxon>Pentapetalae</taxon>
        <taxon>rosids</taxon>
        <taxon>malvids</taxon>
        <taxon>Sapindales</taxon>
        <taxon>Sapindaceae</taxon>
        <taxon>Hippocastanoideae</taxon>
        <taxon>Acereae</taxon>
        <taxon>Dipteronia</taxon>
    </lineage>
</organism>
<accession>A0AAD9WL56</accession>
<name>A0AAD9WL56_9ROSI</name>
<gene>
    <name evidence="1" type="ORF">Ddye_029069</name>
</gene>
<keyword evidence="2" id="KW-1185">Reference proteome</keyword>
<dbReference type="EMBL" id="JANJYI010000009">
    <property type="protein sequence ID" value="KAK2634277.1"/>
    <property type="molecule type" value="Genomic_DNA"/>
</dbReference>
<reference evidence="1" key="1">
    <citation type="journal article" date="2023" name="Plant J.">
        <title>Genome sequences and population genomics provide insights into the demographic history, inbreeding, and mutation load of two 'living fossil' tree species of Dipteronia.</title>
        <authorList>
            <person name="Feng Y."/>
            <person name="Comes H.P."/>
            <person name="Chen J."/>
            <person name="Zhu S."/>
            <person name="Lu R."/>
            <person name="Zhang X."/>
            <person name="Li P."/>
            <person name="Qiu J."/>
            <person name="Olsen K.M."/>
            <person name="Qiu Y."/>
        </authorList>
    </citation>
    <scope>NUCLEOTIDE SEQUENCE</scope>
    <source>
        <strain evidence="1">KIB01</strain>
    </source>
</reference>
<proteinExistence type="predicted"/>
<sequence length="94" mass="11057">MNWKKSIFSYSHVLECFYFSNLSLMIDLEYIVVHYRHQERLTWFPAFKTISPSMTSLPDDAIAKSWPTIKTLERNLATKTDTMEPMVGSQFESK</sequence>
<evidence type="ECO:0000313" key="2">
    <source>
        <dbReference type="Proteomes" id="UP001280121"/>
    </source>
</evidence>
<protein>
    <submittedName>
        <fullName evidence="1">Uncharacterized protein</fullName>
    </submittedName>
</protein>
<evidence type="ECO:0000313" key="1">
    <source>
        <dbReference type="EMBL" id="KAK2634277.1"/>
    </source>
</evidence>
<dbReference type="AlphaFoldDB" id="A0AAD9WL56"/>